<dbReference type="EMBL" id="AFQF01000468">
    <property type="protein sequence ID" value="EGU88214.1"/>
    <property type="molecule type" value="Genomic_DNA"/>
</dbReference>
<accession>F9F4E3</accession>
<gene>
    <name evidence="1" type="ORF">FOXB_01268</name>
</gene>
<dbReference type="AlphaFoldDB" id="F9F4E3"/>
<protein>
    <submittedName>
        <fullName evidence="1">Uncharacterized protein</fullName>
    </submittedName>
</protein>
<evidence type="ECO:0000313" key="1">
    <source>
        <dbReference type="EMBL" id="EGU88214.1"/>
    </source>
</evidence>
<proteinExistence type="predicted"/>
<comment type="caution">
    <text evidence="1">The sequence shown here is derived from an EMBL/GenBank/DDBJ whole genome shotgun (WGS) entry which is preliminary data.</text>
</comment>
<sequence>MMIMLAIAITISFRFFYFIKDKYKFKSVGMWLNVRPYPVNVFFMFENWRRRKSLKPNADELQSAPKGYATEKIDPGFEKDIAIGEFIDHYINTENSTIDIRVKYKPYYLIGYCLAEFT</sequence>
<reference evidence="1" key="1">
    <citation type="journal article" date="2012" name="Mol. Plant Microbe Interact.">
        <title>A highly conserved effector in Fusarium oxysporum is required for full virulence on Arabidopsis.</title>
        <authorList>
            <person name="Thatcher L.F."/>
            <person name="Gardiner D.M."/>
            <person name="Kazan K."/>
            <person name="Manners J."/>
        </authorList>
    </citation>
    <scope>NUCLEOTIDE SEQUENCE [LARGE SCALE GENOMIC DNA]</scope>
    <source>
        <strain evidence="1">Fo5176</strain>
    </source>
</reference>
<organism evidence="1">
    <name type="scientific">Fusarium oxysporum (strain Fo5176)</name>
    <name type="common">Fusarium vascular wilt</name>
    <dbReference type="NCBI Taxonomy" id="660025"/>
    <lineage>
        <taxon>Eukaryota</taxon>
        <taxon>Fungi</taxon>
        <taxon>Dikarya</taxon>
        <taxon>Ascomycota</taxon>
        <taxon>Pezizomycotina</taxon>
        <taxon>Sordariomycetes</taxon>
        <taxon>Hypocreomycetidae</taxon>
        <taxon>Hypocreales</taxon>
        <taxon>Nectriaceae</taxon>
        <taxon>Fusarium</taxon>
        <taxon>Fusarium oxysporum species complex</taxon>
    </lineage>
</organism>
<name>F9F4E3_FUSOF</name>